<feature type="domain" description="Outer membrane protein beta-barrel" evidence="3">
    <location>
        <begin position="7"/>
        <end position="207"/>
    </location>
</feature>
<evidence type="ECO:0000313" key="5">
    <source>
        <dbReference type="Proteomes" id="UP000184287"/>
    </source>
</evidence>
<dbReference type="InterPro" id="IPR027385">
    <property type="entry name" value="Beta-barrel_OMP"/>
</dbReference>
<keyword evidence="5" id="KW-1185">Reference proteome</keyword>
<dbReference type="OrthoDB" id="945117at2"/>
<gene>
    <name evidence="4" type="ORF">SAMN04488522_104467</name>
</gene>
<organism evidence="4 5">
    <name type="scientific">Pedobacter caeni</name>
    <dbReference type="NCBI Taxonomy" id="288992"/>
    <lineage>
        <taxon>Bacteria</taxon>
        <taxon>Pseudomonadati</taxon>
        <taxon>Bacteroidota</taxon>
        <taxon>Sphingobacteriia</taxon>
        <taxon>Sphingobacteriales</taxon>
        <taxon>Sphingobacteriaceae</taxon>
        <taxon>Pedobacter</taxon>
    </lineage>
</organism>
<feature type="signal peptide" evidence="2">
    <location>
        <begin position="1"/>
        <end position="20"/>
    </location>
</feature>
<dbReference type="Pfam" id="PF13505">
    <property type="entry name" value="OMP_b-brl"/>
    <property type="match status" value="1"/>
</dbReference>
<dbReference type="EMBL" id="FQUQ01000004">
    <property type="protein sequence ID" value="SHG09916.1"/>
    <property type="molecule type" value="Genomic_DNA"/>
</dbReference>
<evidence type="ECO:0000313" key="4">
    <source>
        <dbReference type="EMBL" id="SHG09916.1"/>
    </source>
</evidence>
<dbReference type="RefSeq" id="WP_073233138.1">
    <property type="nucleotide sequence ID" value="NZ_FQUQ01000004.1"/>
</dbReference>
<dbReference type="InterPro" id="IPR011250">
    <property type="entry name" value="OMP/PagP_B-barrel"/>
</dbReference>
<reference evidence="5" key="1">
    <citation type="submission" date="2016-11" db="EMBL/GenBank/DDBJ databases">
        <authorList>
            <person name="Varghese N."/>
            <person name="Submissions S."/>
        </authorList>
    </citation>
    <scope>NUCLEOTIDE SEQUENCE [LARGE SCALE GENOMIC DNA]</scope>
    <source>
        <strain evidence="5">DSM 16990</strain>
    </source>
</reference>
<dbReference type="Proteomes" id="UP000184287">
    <property type="component" value="Unassembled WGS sequence"/>
</dbReference>
<dbReference type="Gene3D" id="2.40.160.20">
    <property type="match status" value="1"/>
</dbReference>
<sequence>MKTKLVITLALSIFTLASNAQTEKGNFLIGGSIGYSTAKSSAGSSSQSHRSTAYTISPKIGYFIDNNFAIGTKLQYSANKSNYSNRNYQNGIPGEWTYNVDRTDSYGISPFVRYYVNITDILKFYGEFEMSFETGKSKSKNDKGEMITKDKFNNYRPAISPGLVLFPSKKWAIEFSFPLVSYEKRTFSRISGQEEKASTNSFNFGLNTFAPKLGLNYHF</sequence>
<evidence type="ECO:0000256" key="2">
    <source>
        <dbReference type="SAM" id="SignalP"/>
    </source>
</evidence>
<accession>A0A1M5H1Y4</accession>
<dbReference type="AlphaFoldDB" id="A0A1M5H1Y4"/>
<evidence type="ECO:0000259" key="3">
    <source>
        <dbReference type="Pfam" id="PF13505"/>
    </source>
</evidence>
<dbReference type="SUPFAM" id="SSF56925">
    <property type="entry name" value="OMPA-like"/>
    <property type="match status" value="1"/>
</dbReference>
<feature type="chain" id="PRO_5012635334" evidence="2">
    <location>
        <begin position="21"/>
        <end position="219"/>
    </location>
</feature>
<name>A0A1M5H1Y4_9SPHI</name>
<evidence type="ECO:0000256" key="1">
    <source>
        <dbReference type="ARBA" id="ARBA00022729"/>
    </source>
</evidence>
<protein>
    <submittedName>
        <fullName evidence="4">Outer membrane protein beta-barrel domain-containing protein</fullName>
    </submittedName>
</protein>
<keyword evidence="1 2" id="KW-0732">Signal</keyword>
<dbReference type="STRING" id="288992.SAMN04488522_104467"/>
<proteinExistence type="predicted"/>